<feature type="transmembrane region" description="Helical" evidence="8">
    <location>
        <begin position="32"/>
        <end position="51"/>
    </location>
</feature>
<dbReference type="PANTHER" id="PTHR11434">
    <property type="entry name" value="NADH-UBIQUINONE OXIDOREDUCTASE SUBUNIT ND4L"/>
    <property type="match status" value="1"/>
</dbReference>
<evidence type="ECO:0000313" key="10">
    <source>
        <dbReference type="Proteomes" id="UP000697710"/>
    </source>
</evidence>
<feature type="transmembrane region" description="Helical" evidence="8">
    <location>
        <begin position="6"/>
        <end position="25"/>
    </location>
</feature>
<feature type="transmembrane region" description="Helical" evidence="8">
    <location>
        <begin position="63"/>
        <end position="86"/>
    </location>
</feature>
<dbReference type="EMBL" id="JAGQHR010000980">
    <property type="protein sequence ID" value="MCA9730082.1"/>
    <property type="molecule type" value="Genomic_DNA"/>
</dbReference>
<keyword evidence="8" id="KW-0520">NAD</keyword>
<dbReference type="NCBIfam" id="NF004323">
    <property type="entry name" value="PRK05715.1-5"/>
    <property type="match status" value="1"/>
</dbReference>
<dbReference type="GO" id="GO:0030964">
    <property type="term" value="C:NADH dehydrogenase complex"/>
    <property type="evidence" value="ECO:0007669"/>
    <property type="project" value="TreeGrafter"/>
</dbReference>
<comment type="subcellular location">
    <subcellularLocation>
        <location evidence="8">Cell membrane</location>
        <topology evidence="8">Multi-pass membrane protein</topology>
    </subcellularLocation>
    <subcellularLocation>
        <location evidence="1">Membrane</location>
        <topology evidence="1">Multi-pass membrane protein</topology>
    </subcellularLocation>
</comment>
<dbReference type="FunFam" id="1.10.287.3510:FF:000001">
    <property type="entry name" value="NADH-quinone oxidoreductase subunit K"/>
    <property type="match status" value="1"/>
</dbReference>
<keyword evidence="8" id="KW-1003">Cell membrane</keyword>
<name>A0A956M3M2_UNCEI</name>
<evidence type="ECO:0000256" key="3">
    <source>
        <dbReference type="ARBA" id="ARBA00022448"/>
    </source>
</evidence>
<reference evidence="9" key="1">
    <citation type="submission" date="2020-04" db="EMBL/GenBank/DDBJ databases">
        <authorList>
            <person name="Zhang T."/>
        </authorList>
    </citation>
    <scope>NUCLEOTIDE SEQUENCE</scope>
    <source>
        <strain evidence="9">HKST-UBA01</strain>
    </source>
</reference>
<comment type="caution">
    <text evidence="9">The sequence shown here is derived from an EMBL/GenBank/DDBJ whole genome shotgun (WGS) entry which is preliminary data.</text>
</comment>
<evidence type="ECO:0000256" key="5">
    <source>
        <dbReference type="ARBA" id="ARBA00022719"/>
    </source>
</evidence>
<keyword evidence="9" id="KW-0560">Oxidoreductase</keyword>
<dbReference type="GO" id="GO:0048038">
    <property type="term" value="F:quinone binding"/>
    <property type="evidence" value="ECO:0007669"/>
    <property type="project" value="UniProtKB-KW"/>
</dbReference>
<dbReference type="Pfam" id="PF00420">
    <property type="entry name" value="Oxidored_q2"/>
    <property type="match status" value="1"/>
</dbReference>
<evidence type="ECO:0000256" key="2">
    <source>
        <dbReference type="ARBA" id="ARBA00010519"/>
    </source>
</evidence>
<evidence type="ECO:0000256" key="8">
    <source>
        <dbReference type="HAMAP-Rule" id="MF_01456"/>
    </source>
</evidence>
<proteinExistence type="inferred from homology"/>
<protein>
    <recommendedName>
        <fullName evidence="8">NADH-quinone oxidoreductase subunit K</fullName>
        <ecNumber evidence="8">7.1.1.-</ecNumber>
    </recommendedName>
    <alternativeName>
        <fullName evidence="8">NADH dehydrogenase I subunit K</fullName>
    </alternativeName>
    <alternativeName>
        <fullName evidence="8">NDH-1 subunit K</fullName>
    </alternativeName>
</protein>
<evidence type="ECO:0000256" key="7">
    <source>
        <dbReference type="ARBA" id="ARBA00023136"/>
    </source>
</evidence>
<keyword evidence="8" id="KW-0830">Ubiquinone</keyword>
<dbReference type="GO" id="GO:0042773">
    <property type="term" value="P:ATP synthesis coupled electron transport"/>
    <property type="evidence" value="ECO:0007669"/>
    <property type="project" value="InterPro"/>
</dbReference>
<dbReference type="EC" id="7.1.1.-" evidence="8"/>
<dbReference type="AlphaFoldDB" id="A0A956M3M2"/>
<dbReference type="Gene3D" id="1.10.287.3510">
    <property type="match status" value="1"/>
</dbReference>
<reference evidence="9" key="2">
    <citation type="journal article" date="2021" name="Microbiome">
        <title>Successional dynamics and alternative stable states in a saline activated sludge microbial community over 9 years.</title>
        <authorList>
            <person name="Wang Y."/>
            <person name="Ye J."/>
            <person name="Ju F."/>
            <person name="Liu L."/>
            <person name="Boyd J.A."/>
            <person name="Deng Y."/>
            <person name="Parks D.H."/>
            <person name="Jiang X."/>
            <person name="Yin X."/>
            <person name="Woodcroft B.J."/>
            <person name="Tyson G.W."/>
            <person name="Hugenholtz P."/>
            <person name="Polz M.F."/>
            <person name="Zhang T."/>
        </authorList>
    </citation>
    <scope>NUCLEOTIDE SEQUENCE</scope>
    <source>
        <strain evidence="9">HKST-UBA01</strain>
    </source>
</reference>
<dbReference type="NCBIfam" id="NF004320">
    <property type="entry name" value="PRK05715.1-2"/>
    <property type="match status" value="1"/>
</dbReference>
<keyword evidence="5 8" id="KW-0874">Quinone</keyword>
<accession>A0A956M3M2</accession>
<evidence type="ECO:0000313" key="9">
    <source>
        <dbReference type="EMBL" id="MCA9730082.1"/>
    </source>
</evidence>
<keyword evidence="8" id="KW-1278">Translocase</keyword>
<dbReference type="GO" id="GO:0005886">
    <property type="term" value="C:plasma membrane"/>
    <property type="evidence" value="ECO:0007669"/>
    <property type="project" value="UniProtKB-SubCell"/>
</dbReference>
<keyword evidence="7 8" id="KW-0472">Membrane</keyword>
<evidence type="ECO:0000256" key="4">
    <source>
        <dbReference type="ARBA" id="ARBA00022692"/>
    </source>
</evidence>
<dbReference type="GO" id="GO:0050136">
    <property type="term" value="F:NADH dehydrogenase (quinone) (non-electrogenic) activity"/>
    <property type="evidence" value="ECO:0007669"/>
    <property type="project" value="UniProtKB-UniRule"/>
</dbReference>
<keyword evidence="6 8" id="KW-1133">Transmembrane helix</keyword>
<comment type="similarity">
    <text evidence="2 8">Belongs to the complex I subunit 4L family.</text>
</comment>
<dbReference type="InterPro" id="IPR039428">
    <property type="entry name" value="NUOK/Mnh_C1-like"/>
</dbReference>
<comment type="function">
    <text evidence="8">NDH-1 shuttles electrons from NADH, via FMN and iron-sulfur (Fe-S) centers, to quinones in the respiratory chain. The immediate electron acceptor for the enzyme in this species is believed to be ubiquinone. Couples the redox reaction to proton translocation (for every two electrons transferred, four hydrogen ions are translocated across the cytoplasmic membrane), and thus conserves the redox energy in a proton gradient.</text>
</comment>
<organism evidence="9 10">
    <name type="scientific">Eiseniibacteriota bacterium</name>
    <dbReference type="NCBI Taxonomy" id="2212470"/>
    <lineage>
        <taxon>Bacteria</taxon>
        <taxon>Candidatus Eiseniibacteriota</taxon>
    </lineage>
</organism>
<dbReference type="InterPro" id="IPR001133">
    <property type="entry name" value="NADH_UbQ_OxRdtase_chain4L/K"/>
</dbReference>
<sequence>MGEITTNHYVVLATILFFIGTLGVLGRRGAITVLMSIELMLNAVNLVLIAGSRQWGNLEGQMVAFFVIAIAAVEAAVGLAILMAIFRAKESINLDELSTLYE</sequence>
<dbReference type="NCBIfam" id="NF004321">
    <property type="entry name" value="PRK05715.1-3"/>
    <property type="match status" value="1"/>
</dbReference>
<comment type="subunit">
    <text evidence="8">NDH-1 is composed of 14 different subunits. Subunits NuoA, H, J, K, L, M, N constitute the membrane sector of the complex.</text>
</comment>
<dbReference type="HAMAP" id="MF_01456">
    <property type="entry name" value="NDH1_NuoK"/>
    <property type="match status" value="1"/>
</dbReference>
<evidence type="ECO:0000256" key="6">
    <source>
        <dbReference type="ARBA" id="ARBA00022989"/>
    </source>
</evidence>
<dbReference type="PANTHER" id="PTHR11434:SF16">
    <property type="entry name" value="NADH-UBIQUINONE OXIDOREDUCTASE CHAIN 4L"/>
    <property type="match status" value="1"/>
</dbReference>
<comment type="catalytic activity">
    <reaction evidence="8">
        <text>a quinone + NADH + 5 H(+)(in) = a quinol + NAD(+) + 4 H(+)(out)</text>
        <dbReference type="Rhea" id="RHEA:57888"/>
        <dbReference type="ChEBI" id="CHEBI:15378"/>
        <dbReference type="ChEBI" id="CHEBI:24646"/>
        <dbReference type="ChEBI" id="CHEBI:57540"/>
        <dbReference type="ChEBI" id="CHEBI:57945"/>
        <dbReference type="ChEBI" id="CHEBI:132124"/>
    </reaction>
</comment>
<evidence type="ECO:0000256" key="1">
    <source>
        <dbReference type="ARBA" id="ARBA00004141"/>
    </source>
</evidence>
<gene>
    <name evidence="8 9" type="primary">nuoK</name>
    <name evidence="9" type="ORF">KC729_20530</name>
</gene>
<keyword evidence="3 8" id="KW-0813">Transport</keyword>
<keyword evidence="4 8" id="KW-0812">Transmembrane</keyword>
<dbReference type="Proteomes" id="UP000697710">
    <property type="component" value="Unassembled WGS sequence"/>
</dbReference>